<feature type="domain" description="Nephrocystin 3-like N-terminal" evidence="4">
    <location>
        <begin position="343"/>
        <end position="446"/>
    </location>
</feature>
<dbReference type="Proteomes" id="UP000191612">
    <property type="component" value="Unassembled WGS sequence"/>
</dbReference>
<protein>
    <submittedName>
        <fullName evidence="5">Uncharacterized protein</fullName>
    </submittedName>
</protein>
<gene>
    <name evidence="5" type="ORF">PENSOL_c024G09904</name>
</gene>
<dbReference type="Pfam" id="PF24883">
    <property type="entry name" value="NPHP3_N"/>
    <property type="match status" value="1"/>
</dbReference>
<evidence type="ECO:0000313" key="5">
    <source>
        <dbReference type="EMBL" id="OQD94744.1"/>
    </source>
</evidence>
<accession>A0A1V6QZY3</accession>
<comment type="caution">
    <text evidence="5">The sequence shown here is derived from an EMBL/GenBank/DDBJ whole genome shotgun (WGS) entry which is preliminary data.</text>
</comment>
<evidence type="ECO:0000256" key="2">
    <source>
        <dbReference type="SAM" id="MobiDB-lite"/>
    </source>
</evidence>
<dbReference type="InterPro" id="IPR056884">
    <property type="entry name" value="NPHP3-like_N"/>
</dbReference>
<name>A0A1V6QZY3_9EURO</name>
<keyword evidence="1" id="KW-0677">Repeat</keyword>
<dbReference type="Pfam" id="PF17100">
    <property type="entry name" value="NACHT_N"/>
    <property type="match status" value="1"/>
</dbReference>
<dbReference type="InterPro" id="IPR031359">
    <property type="entry name" value="NACHT_N"/>
</dbReference>
<evidence type="ECO:0000313" key="6">
    <source>
        <dbReference type="Proteomes" id="UP000191612"/>
    </source>
</evidence>
<evidence type="ECO:0000256" key="1">
    <source>
        <dbReference type="ARBA" id="ARBA00022737"/>
    </source>
</evidence>
<evidence type="ECO:0000259" key="3">
    <source>
        <dbReference type="Pfam" id="PF17100"/>
    </source>
</evidence>
<reference evidence="6" key="1">
    <citation type="journal article" date="2017" name="Nat. Microbiol.">
        <title>Global analysis of biosynthetic gene clusters reveals vast potential of secondary metabolite production in Penicillium species.</title>
        <authorList>
            <person name="Nielsen J.C."/>
            <person name="Grijseels S."/>
            <person name="Prigent S."/>
            <person name="Ji B."/>
            <person name="Dainat J."/>
            <person name="Nielsen K.F."/>
            <person name="Frisvad J.C."/>
            <person name="Workman M."/>
            <person name="Nielsen J."/>
        </authorList>
    </citation>
    <scope>NUCLEOTIDE SEQUENCE [LARGE SCALE GENOMIC DNA]</scope>
    <source>
        <strain evidence="6">IBT 29525</strain>
    </source>
</reference>
<dbReference type="EMBL" id="MDYO01000024">
    <property type="protein sequence ID" value="OQD94744.1"/>
    <property type="molecule type" value="Genomic_DNA"/>
</dbReference>
<keyword evidence="6" id="KW-1185">Reference proteome</keyword>
<dbReference type="AlphaFoldDB" id="A0A1V6QZY3"/>
<organism evidence="5 6">
    <name type="scientific">Penicillium solitum</name>
    <dbReference type="NCBI Taxonomy" id="60172"/>
    <lineage>
        <taxon>Eukaryota</taxon>
        <taxon>Fungi</taxon>
        <taxon>Dikarya</taxon>
        <taxon>Ascomycota</taxon>
        <taxon>Pezizomycotina</taxon>
        <taxon>Eurotiomycetes</taxon>
        <taxon>Eurotiomycetidae</taxon>
        <taxon>Eurotiales</taxon>
        <taxon>Aspergillaceae</taxon>
        <taxon>Penicillium</taxon>
    </lineage>
</organism>
<dbReference type="STRING" id="60172.A0A1V6QZY3"/>
<proteinExistence type="predicted"/>
<feature type="region of interest" description="Disordered" evidence="2">
    <location>
        <begin position="1"/>
        <end position="29"/>
    </location>
</feature>
<dbReference type="PANTHER" id="PTHR10039">
    <property type="entry name" value="AMELOGENIN"/>
    <property type="match status" value="1"/>
</dbReference>
<feature type="domain" description="NWD NACHT-NTPase N-terminal" evidence="3">
    <location>
        <begin position="61"/>
        <end position="237"/>
    </location>
</feature>
<dbReference type="PANTHER" id="PTHR10039:SF14">
    <property type="entry name" value="NACHT DOMAIN-CONTAINING PROTEIN"/>
    <property type="match status" value="1"/>
</dbReference>
<feature type="compositionally biased region" description="Basic and acidic residues" evidence="2">
    <location>
        <begin position="1"/>
        <end position="12"/>
    </location>
</feature>
<evidence type="ECO:0000259" key="4">
    <source>
        <dbReference type="Pfam" id="PF24883"/>
    </source>
</evidence>
<sequence>MLSFRGFKDRVLHRPKKPKNAKAQLGQPDVHADHTPVARTLAHASQSSTAQSQAENRLLPEDLWQAAFDQLDKKVRVILQQGNISALTNQNGENHPGTTDLVNEVIQKTKEQYEEYLRGGIKIKRSTGEEIDLRKVSGKIIDAALSFKEIISAVVSFDPTGHAASAWAVVSLGLTMTKNYTDRRDAVFDSPAYLADVLARCAYIEKSFYRNNNREKAMVRHAIVKIYRSILQYAAEILTVQNSGTGRGILNSITAVANQRLTQLQSSTEEEERKLHQWVQLDQHLQHGKEAENILTQLDDISKNLRALVQKFSLPIAKGAFYNAYENQHEDMCLPDTRVELQRRISAKFVSTIAKQLMTCRPHLADGILETIETDLDVSEKSLREQFNKLILLPLQTQESNQRTMVIVIDALDECEKNEDIRTILKLVPQVQDSASIRLKVFLTSRPELHIRQEFQLNHQLEDLVLDKRPKEEIEHDIQLYLEDSLSKISKDNSLPTDWPGTDAKKKLTGMSVPLFIFAATLCRFVGDGIQSPEDRLDTIMRREVSGQMESIYQPVLEQLLNPKDKNESKDLAAEFCEVVGVIVLLTTPLSARALGKLLDRRETKISFLLKKLHSVLRVPEDINSPVRILHLSFREFLLDTKSAFHVDEKETNRL</sequence>